<keyword evidence="2" id="KW-1185">Reference proteome</keyword>
<accession>A0A2U1FSJ3</accession>
<protein>
    <submittedName>
        <fullName evidence="1">Uncharacterized protein</fullName>
    </submittedName>
</protein>
<comment type="caution">
    <text evidence="1">The sequence shown here is derived from an EMBL/GenBank/DDBJ whole genome shotgun (WGS) entry which is preliminary data.</text>
</comment>
<name>A0A2U1FSJ3_9PORP</name>
<proteinExistence type="predicted"/>
<evidence type="ECO:0000313" key="2">
    <source>
        <dbReference type="Proteomes" id="UP000245462"/>
    </source>
</evidence>
<dbReference type="EMBL" id="QEKY01000001">
    <property type="protein sequence ID" value="PVZ15128.1"/>
    <property type="molecule type" value="Genomic_DNA"/>
</dbReference>
<sequence>MLFFVLIDNCLYHLTVANVGADVHSHNRRFIEYFYALIDTHYKDYS</sequence>
<dbReference type="Proteomes" id="UP000245462">
    <property type="component" value="Unassembled WGS sequence"/>
</dbReference>
<evidence type="ECO:0000313" key="1">
    <source>
        <dbReference type="EMBL" id="PVZ15128.1"/>
    </source>
</evidence>
<reference evidence="1 2" key="1">
    <citation type="submission" date="2018-04" db="EMBL/GenBank/DDBJ databases">
        <title>Genomic Encyclopedia of Type Strains, Phase IV (KMG-IV): sequencing the most valuable type-strain genomes for metagenomic binning, comparative biology and taxonomic classification.</title>
        <authorList>
            <person name="Goeker M."/>
        </authorList>
    </citation>
    <scope>NUCLEOTIDE SEQUENCE [LARGE SCALE GENOMIC DNA]</scope>
    <source>
        <strain evidence="1 2">DSM 28520</strain>
    </source>
</reference>
<organism evidence="1 2">
    <name type="scientific">Porphyromonas loveana</name>
    <dbReference type="NCBI Taxonomy" id="1884669"/>
    <lineage>
        <taxon>Bacteria</taxon>
        <taxon>Pseudomonadati</taxon>
        <taxon>Bacteroidota</taxon>
        <taxon>Bacteroidia</taxon>
        <taxon>Bacteroidales</taxon>
        <taxon>Porphyromonadaceae</taxon>
        <taxon>Porphyromonas</taxon>
    </lineage>
</organism>
<dbReference type="AlphaFoldDB" id="A0A2U1FSJ3"/>
<gene>
    <name evidence="1" type="ORF">C7382_10157</name>
</gene>